<dbReference type="InterPro" id="IPR018170">
    <property type="entry name" value="Aldo/ket_reductase_CS"/>
</dbReference>
<organism evidence="8 9">
    <name type="scientific">Scytalidium lignicola</name>
    <name type="common">Hyphomycete</name>
    <dbReference type="NCBI Taxonomy" id="5539"/>
    <lineage>
        <taxon>Eukaryota</taxon>
        <taxon>Fungi</taxon>
        <taxon>Dikarya</taxon>
        <taxon>Ascomycota</taxon>
        <taxon>Pezizomycotina</taxon>
        <taxon>Leotiomycetes</taxon>
        <taxon>Leotiomycetes incertae sedis</taxon>
        <taxon>Scytalidium</taxon>
    </lineage>
</organism>
<evidence type="ECO:0000256" key="4">
    <source>
        <dbReference type="PIRSR" id="PIRSR000097-1"/>
    </source>
</evidence>
<keyword evidence="3" id="KW-0560">Oxidoreductase</keyword>
<dbReference type="PIRSF" id="PIRSF000097">
    <property type="entry name" value="AKR"/>
    <property type="match status" value="1"/>
</dbReference>
<dbReference type="PANTHER" id="PTHR43827">
    <property type="entry name" value="2,5-DIKETO-D-GLUCONIC ACID REDUCTASE"/>
    <property type="match status" value="1"/>
</dbReference>
<dbReference type="InterPro" id="IPR036812">
    <property type="entry name" value="NAD(P)_OxRdtase_dom_sf"/>
</dbReference>
<dbReference type="Pfam" id="PF00248">
    <property type="entry name" value="Aldo_ket_red"/>
    <property type="match status" value="1"/>
</dbReference>
<feature type="non-terminal residue" evidence="8">
    <location>
        <position position="232"/>
    </location>
</feature>
<dbReference type="STRING" id="5539.A0A3E2GYR6"/>
<dbReference type="SUPFAM" id="SSF51430">
    <property type="entry name" value="NAD(P)-linked oxidoreductase"/>
    <property type="match status" value="1"/>
</dbReference>
<dbReference type="OrthoDB" id="416253at2759"/>
<evidence type="ECO:0000313" key="8">
    <source>
        <dbReference type="EMBL" id="RFU26300.1"/>
    </source>
</evidence>
<evidence type="ECO:0000256" key="2">
    <source>
        <dbReference type="ARBA" id="ARBA00022857"/>
    </source>
</evidence>
<evidence type="ECO:0000256" key="3">
    <source>
        <dbReference type="ARBA" id="ARBA00023002"/>
    </source>
</evidence>
<dbReference type="InterPro" id="IPR023210">
    <property type="entry name" value="NADP_OxRdtase_dom"/>
</dbReference>
<feature type="active site" description="Proton donor" evidence="4">
    <location>
        <position position="47"/>
    </location>
</feature>
<feature type="domain" description="NADP-dependent oxidoreductase" evidence="7">
    <location>
        <begin position="15"/>
        <end position="144"/>
    </location>
</feature>
<dbReference type="OMA" id="ITQYSPF"/>
<keyword evidence="2" id="KW-0521">NADP</keyword>
<gene>
    <name evidence="8" type="ORF">B7463_g10039</name>
</gene>
<feature type="site" description="Lowers pKa of active site Tyr" evidence="6">
    <location>
        <position position="72"/>
    </location>
</feature>
<dbReference type="GO" id="GO:0016616">
    <property type="term" value="F:oxidoreductase activity, acting on the CH-OH group of donors, NAD or NADP as acceptor"/>
    <property type="evidence" value="ECO:0007669"/>
    <property type="project" value="UniProtKB-ARBA"/>
</dbReference>
<dbReference type="PROSITE" id="PS00062">
    <property type="entry name" value="ALDOKETO_REDUCTASE_2"/>
    <property type="match status" value="1"/>
</dbReference>
<reference evidence="8 9" key="1">
    <citation type="submission" date="2018-05" db="EMBL/GenBank/DDBJ databases">
        <title>Draft genome sequence of Scytalidium lignicola DSM 105466, a ubiquitous saprotrophic fungus.</title>
        <authorList>
            <person name="Buettner E."/>
            <person name="Gebauer A.M."/>
            <person name="Hofrichter M."/>
            <person name="Liers C."/>
            <person name="Kellner H."/>
        </authorList>
    </citation>
    <scope>NUCLEOTIDE SEQUENCE [LARGE SCALE GENOMIC DNA]</scope>
    <source>
        <strain evidence="8 9">DSM 105466</strain>
    </source>
</reference>
<comment type="similarity">
    <text evidence="1">Belongs to the aldo/keto reductase family.</text>
</comment>
<dbReference type="EMBL" id="NCSJ02000271">
    <property type="protein sequence ID" value="RFU26300.1"/>
    <property type="molecule type" value="Genomic_DNA"/>
</dbReference>
<feature type="binding site" evidence="5">
    <location>
        <position position="105"/>
    </location>
    <ligand>
        <name>substrate</name>
    </ligand>
</feature>
<keyword evidence="9" id="KW-1185">Reference proteome</keyword>
<dbReference type="Proteomes" id="UP000258309">
    <property type="component" value="Unassembled WGS sequence"/>
</dbReference>
<protein>
    <recommendedName>
        <fullName evidence="7">NADP-dependent oxidoreductase domain-containing protein</fullName>
    </recommendedName>
</protein>
<comment type="caution">
    <text evidence="8">The sequence shown here is derived from an EMBL/GenBank/DDBJ whole genome shotgun (WGS) entry which is preliminary data.</text>
</comment>
<evidence type="ECO:0000259" key="7">
    <source>
        <dbReference type="Pfam" id="PF00248"/>
    </source>
</evidence>
<sequence length="232" mass="25729">MTTFILNTGATIPALGFGTWQDKDDQENAVAEALKAGVRHIDTARVYGTEPMVGAAISKSGISRSELFITTKLWNSGHAPEDVEPALDASLKDLGMDYVDLFLMHFPAHKTVSYVDTWKAMEKLIATRKTRAIGVSNFSRTEVEEDPTLIEIGKNYNRTGAQVALAWGVTLGHSVLPKSKTPSRIKENLEGDFKLEFVDLEKIRSIDKKLRFGDMSKKFGYNLYVGLDGKQE</sequence>
<accession>A0A3E2GYR6</accession>
<evidence type="ECO:0000256" key="5">
    <source>
        <dbReference type="PIRSR" id="PIRSR000097-2"/>
    </source>
</evidence>
<name>A0A3E2GYR6_SCYLI</name>
<dbReference type="InterPro" id="IPR020471">
    <property type="entry name" value="AKR"/>
</dbReference>
<dbReference type="PANTHER" id="PTHR43827:SF3">
    <property type="entry name" value="NADP-DEPENDENT OXIDOREDUCTASE DOMAIN-CONTAINING PROTEIN"/>
    <property type="match status" value="1"/>
</dbReference>
<dbReference type="PRINTS" id="PR00069">
    <property type="entry name" value="ALDKETRDTASE"/>
</dbReference>
<proteinExistence type="inferred from homology"/>
<dbReference type="Gene3D" id="3.20.20.100">
    <property type="entry name" value="NADP-dependent oxidoreductase domain"/>
    <property type="match status" value="2"/>
</dbReference>
<dbReference type="CDD" id="cd19071">
    <property type="entry name" value="AKR_AKR1-5-like"/>
    <property type="match status" value="1"/>
</dbReference>
<evidence type="ECO:0000256" key="6">
    <source>
        <dbReference type="PIRSR" id="PIRSR000097-3"/>
    </source>
</evidence>
<feature type="non-terminal residue" evidence="8">
    <location>
        <position position="1"/>
    </location>
</feature>
<evidence type="ECO:0000256" key="1">
    <source>
        <dbReference type="ARBA" id="ARBA00007905"/>
    </source>
</evidence>
<dbReference type="AlphaFoldDB" id="A0A3E2GYR6"/>
<evidence type="ECO:0000313" key="9">
    <source>
        <dbReference type="Proteomes" id="UP000258309"/>
    </source>
</evidence>